<evidence type="ECO:0000256" key="1">
    <source>
        <dbReference type="ARBA" id="ARBA00004123"/>
    </source>
</evidence>
<name>A0A482WJ01_LAOST</name>
<dbReference type="Gene3D" id="1.10.10.60">
    <property type="entry name" value="Homeodomain-like"/>
    <property type="match status" value="1"/>
</dbReference>
<dbReference type="CDD" id="cd15517">
    <property type="entry name" value="PHD_TCF19_like"/>
    <property type="match status" value="1"/>
</dbReference>
<dbReference type="EMBL" id="QKKF02034760">
    <property type="protein sequence ID" value="RZF33161.1"/>
    <property type="molecule type" value="Genomic_DNA"/>
</dbReference>
<dbReference type="AlphaFoldDB" id="A0A482WJ01"/>
<feature type="domain" description="HTH CENPB-type" evidence="7">
    <location>
        <begin position="61"/>
        <end position="138"/>
    </location>
</feature>
<reference evidence="8 9" key="1">
    <citation type="journal article" date="2017" name="Gigascience">
        <title>Genome sequence of the small brown planthopper, Laodelphax striatellus.</title>
        <authorList>
            <person name="Zhu J."/>
            <person name="Jiang F."/>
            <person name="Wang X."/>
            <person name="Yang P."/>
            <person name="Bao Y."/>
            <person name="Zhao W."/>
            <person name="Wang W."/>
            <person name="Lu H."/>
            <person name="Wang Q."/>
            <person name="Cui N."/>
            <person name="Li J."/>
            <person name="Chen X."/>
            <person name="Luo L."/>
            <person name="Yu J."/>
            <person name="Kang L."/>
            <person name="Cui F."/>
        </authorList>
    </citation>
    <scope>NUCLEOTIDE SEQUENCE [LARGE SCALE GENOMIC DNA]</scope>
    <source>
        <strain evidence="8">Lst14</strain>
    </source>
</reference>
<dbReference type="InterPro" id="IPR004875">
    <property type="entry name" value="DDE_SF_endonuclease_dom"/>
</dbReference>
<dbReference type="PROSITE" id="PS50960">
    <property type="entry name" value="HTH_PSQ"/>
    <property type="match status" value="1"/>
</dbReference>
<dbReference type="GO" id="GO:0005634">
    <property type="term" value="C:nucleus"/>
    <property type="evidence" value="ECO:0007669"/>
    <property type="project" value="UniProtKB-SubCell"/>
</dbReference>
<evidence type="ECO:0000256" key="3">
    <source>
        <dbReference type="ARBA" id="ARBA00023242"/>
    </source>
</evidence>
<dbReference type="GO" id="GO:0003677">
    <property type="term" value="F:DNA binding"/>
    <property type="evidence" value="ECO:0007669"/>
    <property type="project" value="UniProtKB-UniRule"/>
</dbReference>
<keyword evidence="9" id="KW-1185">Reference proteome</keyword>
<dbReference type="SUPFAM" id="SSF46689">
    <property type="entry name" value="Homeodomain-like"/>
    <property type="match status" value="1"/>
</dbReference>
<keyword evidence="2 4" id="KW-0238">DNA-binding</keyword>
<dbReference type="PANTHER" id="PTHR19303:SF74">
    <property type="entry name" value="POGO TRANSPOSABLE ELEMENT WITH KRAB DOMAIN"/>
    <property type="match status" value="1"/>
</dbReference>
<comment type="caution">
    <text evidence="8">The sequence shown here is derived from an EMBL/GenBank/DDBJ whole genome shotgun (WGS) entry which is preliminary data.</text>
</comment>
<dbReference type="PROSITE" id="PS51253">
    <property type="entry name" value="HTH_CENPB"/>
    <property type="match status" value="1"/>
</dbReference>
<dbReference type="InParanoid" id="A0A482WJ01"/>
<proteinExistence type="predicted"/>
<dbReference type="Pfam" id="PF03184">
    <property type="entry name" value="DDE_1"/>
    <property type="match status" value="1"/>
</dbReference>
<dbReference type="SMR" id="A0A482WJ01"/>
<organism evidence="8 9">
    <name type="scientific">Laodelphax striatellus</name>
    <name type="common">Small brown planthopper</name>
    <name type="synonym">Delphax striatella</name>
    <dbReference type="NCBI Taxonomy" id="195883"/>
    <lineage>
        <taxon>Eukaryota</taxon>
        <taxon>Metazoa</taxon>
        <taxon>Ecdysozoa</taxon>
        <taxon>Arthropoda</taxon>
        <taxon>Hexapoda</taxon>
        <taxon>Insecta</taxon>
        <taxon>Pterygota</taxon>
        <taxon>Neoptera</taxon>
        <taxon>Paraneoptera</taxon>
        <taxon>Hemiptera</taxon>
        <taxon>Auchenorrhyncha</taxon>
        <taxon>Fulgoroidea</taxon>
        <taxon>Delphacidae</taxon>
        <taxon>Criomorphinae</taxon>
        <taxon>Laodelphax</taxon>
    </lineage>
</organism>
<feature type="region of interest" description="Disordered" evidence="5">
    <location>
        <begin position="420"/>
        <end position="468"/>
    </location>
</feature>
<evidence type="ECO:0000256" key="5">
    <source>
        <dbReference type="SAM" id="MobiDB-lite"/>
    </source>
</evidence>
<dbReference type="Proteomes" id="UP000291343">
    <property type="component" value="Unassembled WGS sequence"/>
</dbReference>
<dbReference type="InterPro" id="IPR050863">
    <property type="entry name" value="CenT-Element_Derived"/>
</dbReference>
<dbReference type="InterPro" id="IPR006600">
    <property type="entry name" value="HTH_CenpB_DNA-bd_dom"/>
</dbReference>
<feature type="compositionally biased region" description="Acidic residues" evidence="5">
    <location>
        <begin position="566"/>
        <end position="576"/>
    </location>
</feature>
<dbReference type="PANTHER" id="PTHR19303">
    <property type="entry name" value="TRANSPOSON"/>
    <property type="match status" value="1"/>
</dbReference>
<dbReference type="InterPro" id="IPR007889">
    <property type="entry name" value="HTH_Psq"/>
</dbReference>
<accession>A0A482WJ01</accession>
<evidence type="ECO:0008006" key="10">
    <source>
        <dbReference type="Google" id="ProtNLM"/>
    </source>
</evidence>
<evidence type="ECO:0000313" key="9">
    <source>
        <dbReference type="Proteomes" id="UP000291343"/>
    </source>
</evidence>
<sequence length="638" mass="71763">MPTFYKRKGTSGRGEWTEDGLKNAVRAVEEKKMGVNAAASAFGIPKTTLKRRLKSQNFDKGSMGKSSLLGIENEKKIVGHIKKLQSRGFTPTRDSVRSMAYYLAENLKLKHNFSHEKKQAGYDWLSSFLARNPELSIRQSEGVSLARVKGLNKTVVKEYFELLKNVIESNGLIDKPGNIFNMDETGLQLNNKPGKVVALKGSKNVTSVTSGEKGETISVLACVNGEGTFLPPFCIMKGKNLKQEFCDGLPPGAEVKMSPKSGYVNSEFFFYWLKTHFTTRKPAGKVLLLLDGHTSHTSCIEMLEFADENNILLMSIPPHTSHWLQPLDRAFFKSLKMNFYSACSNFIVNNPSRKITRLQFGTLLSIAWGKSANVDNGVSGFRTCGIIPLEAERIPDYAFLSESTDSKPPEATVDPVDTLEGVAEPGSMDSPAPSNETFEKSKDRPSPEKVTPSKILDKIHPVPSISGLQPLKKRKIQFSSTVLSSPENISALKKKKGEKELELKMKEEKKKVREEKKKEKEVKNKFRKEKKKTQQAMRNVREGENADKQVREKRVRKKKELTSSSESEDFDSDIICDNDDSDWDENQCVWCKEDYNEGKEGEDWIKCVTCSLWSHETCSRFENKCENCGKKESKNNSL</sequence>
<feature type="compositionally biased region" description="Basic and acidic residues" evidence="5">
    <location>
        <begin position="497"/>
        <end position="524"/>
    </location>
</feature>
<feature type="region of interest" description="Disordered" evidence="5">
    <location>
        <begin position="482"/>
        <end position="576"/>
    </location>
</feature>
<dbReference type="Pfam" id="PF05225">
    <property type="entry name" value="HTH_psq"/>
    <property type="match status" value="1"/>
</dbReference>
<gene>
    <name evidence="8" type="ORF">LSTR_LSTR004847</name>
</gene>
<dbReference type="InterPro" id="IPR009057">
    <property type="entry name" value="Homeodomain-like_sf"/>
</dbReference>
<evidence type="ECO:0000313" key="8">
    <source>
        <dbReference type="EMBL" id="RZF33161.1"/>
    </source>
</evidence>
<feature type="compositionally biased region" description="Basic and acidic residues" evidence="5">
    <location>
        <begin position="437"/>
        <end position="447"/>
    </location>
</feature>
<feature type="DNA-binding region" description="H-T-H motif" evidence="4">
    <location>
        <begin position="35"/>
        <end position="55"/>
    </location>
</feature>
<protein>
    <recommendedName>
        <fullName evidence="10">HTH CENPB-type domain-containing protein</fullName>
    </recommendedName>
</protein>
<dbReference type="Pfam" id="PF03221">
    <property type="entry name" value="HTH_Tnp_Tc5"/>
    <property type="match status" value="1"/>
</dbReference>
<evidence type="ECO:0000256" key="4">
    <source>
        <dbReference type="PROSITE-ProRule" id="PRU00320"/>
    </source>
</evidence>
<evidence type="ECO:0000256" key="2">
    <source>
        <dbReference type="ARBA" id="ARBA00023125"/>
    </source>
</evidence>
<dbReference type="STRING" id="195883.A0A482WJ01"/>
<feature type="domain" description="HTH psq-type" evidence="6">
    <location>
        <begin position="7"/>
        <end position="59"/>
    </location>
</feature>
<keyword evidence="3 4" id="KW-0539">Nucleus</keyword>
<dbReference type="OrthoDB" id="10025033at2759"/>
<evidence type="ECO:0000259" key="7">
    <source>
        <dbReference type="PROSITE" id="PS51253"/>
    </source>
</evidence>
<comment type="subcellular location">
    <subcellularLocation>
        <location evidence="1 4">Nucleus</location>
    </subcellularLocation>
</comment>
<evidence type="ECO:0000259" key="6">
    <source>
        <dbReference type="PROSITE" id="PS50960"/>
    </source>
</evidence>
<feature type="compositionally biased region" description="Basic and acidic residues" evidence="5">
    <location>
        <begin position="539"/>
        <end position="552"/>
    </location>
</feature>